<reference evidence="1 2" key="1">
    <citation type="submission" date="2024-05" db="EMBL/GenBank/DDBJ databases">
        <title>A draft genome resource for the thread blight pathogen Marasmius tenuissimus strain MS-2.</title>
        <authorList>
            <person name="Yulfo-Soto G.E."/>
            <person name="Baruah I.K."/>
            <person name="Amoako-Attah I."/>
            <person name="Bukari Y."/>
            <person name="Meinhardt L.W."/>
            <person name="Bailey B.A."/>
            <person name="Cohen S.P."/>
        </authorList>
    </citation>
    <scope>NUCLEOTIDE SEQUENCE [LARGE SCALE GENOMIC DNA]</scope>
    <source>
        <strain evidence="1 2">MS-2</strain>
    </source>
</reference>
<evidence type="ECO:0000313" key="2">
    <source>
        <dbReference type="Proteomes" id="UP001437256"/>
    </source>
</evidence>
<name>A0ABR2ZSN6_9AGAR</name>
<keyword evidence="2" id="KW-1185">Reference proteome</keyword>
<organism evidence="1 2">
    <name type="scientific">Marasmius tenuissimus</name>
    <dbReference type="NCBI Taxonomy" id="585030"/>
    <lineage>
        <taxon>Eukaryota</taxon>
        <taxon>Fungi</taxon>
        <taxon>Dikarya</taxon>
        <taxon>Basidiomycota</taxon>
        <taxon>Agaricomycotina</taxon>
        <taxon>Agaricomycetes</taxon>
        <taxon>Agaricomycetidae</taxon>
        <taxon>Agaricales</taxon>
        <taxon>Marasmiineae</taxon>
        <taxon>Marasmiaceae</taxon>
        <taxon>Marasmius</taxon>
    </lineage>
</organism>
<gene>
    <name evidence="1" type="ORF">AAF712_009310</name>
</gene>
<proteinExistence type="predicted"/>
<evidence type="ECO:0000313" key="1">
    <source>
        <dbReference type="EMBL" id="KAL0063753.1"/>
    </source>
</evidence>
<dbReference type="Proteomes" id="UP001437256">
    <property type="component" value="Unassembled WGS sequence"/>
</dbReference>
<accession>A0ABR2ZSN6</accession>
<comment type="caution">
    <text evidence="1">The sequence shown here is derived from an EMBL/GenBank/DDBJ whole genome shotgun (WGS) entry which is preliminary data.</text>
</comment>
<protein>
    <submittedName>
        <fullName evidence="1">Uncharacterized protein</fullName>
    </submittedName>
</protein>
<sequence>MSPSSRDAGMIVLKIKRVNRVASRPVDNFQQLAQGPQGTRQSGDIYVGFGEDGPAQERWNYTWGVEPHAEDGPGGPTPSTYVSFTFRYRTYGG</sequence>
<dbReference type="EMBL" id="JBBXMP010000074">
    <property type="protein sequence ID" value="KAL0063753.1"/>
    <property type="molecule type" value="Genomic_DNA"/>
</dbReference>